<protein>
    <submittedName>
        <fullName evidence="2">Uncharacterized protein</fullName>
    </submittedName>
</protein>
<keyword evidence="1" id="KW-0472">Membrane</keyword>
<reference evidence="2 3" key="1">
    <citation type="submission" date="2016-03" db="EMBL/GenBank/DDBJ databases">
        <title>Characterisation of pf16 and phiPMW: Two novel phages infecting Pseudomonas putida PpG1.</title>
        <authorList>
            <person name="Magill D.J."/>
            <person name="Krylov V.N."/>
            <person name="Shaburova O.V."/>
            <person name="Allen C.C.R."/>
            <person name="McGrath J.W."/>
            <person name="Quinn J.P."/>
            <person name="Kulakov L.A."/>
        </authorList>
    </citation>
    <scope>NUCLEOTIDE SEQUENCE [LARGE SCALE GENOMIC DNA]</scope>
</reference>
<proteinExistence type="predicted"/>
<dbReference type="Proteomes" id="UP000225821">
    <property type="component" value="Segment"/>
</dbReference>
<keyword evidence="3" id="KW-1185">Reference proteome</keyword>
<name>A0A1S5R3Q1_9CAUD</name>
<dbReference type="EMBL" id="KU873925">
    <property type="protein sequence ID" value="AND75042.1"/>
    <property type="molecule type" value="Genomic_DNA"/>
</dbReference>
<evidence type="ECO:0000313" key="3">
    <source>
        <dbReference type="Proteomes" id="UP000225821"/>
    </source>
</evidence>
<evidence type="ECO:0000256" key="1">
    <source>
        <dbReference type="SAM" id="Phobius"/>
    </source>
</evidence>
<keyword evidence="1" id="KW-1133">Transmembrane helix</keyword>
<gene>
    <name evidence="2" type="ORF">pf16_119</name>
</gene>
<sequence>MEDQNANGIDDNIDQERALTELERDRLKWIVRRRMAVSSFIALIVCGVYYALIGVFITLDQAKTMAEFNSIVVSIIGALVSLLLGYYGTSYLFDKDKLTPK</sequence>
<feature type="transmembrane region" description="Helical" evidence="1">
    <location>
        <begin position="71"/>
        <end position="93"/>
    </location>
</feature>
<organism evidence="2 3">
    <name type="scientific">Pseudomonas phage pf16</name>
    <dbReference type="NCBI Taxonomy" id="1815630"/>
    <lineage>
        <taxon>Viruses</taxon>
        <taxon>Duplodnaviria</taxon>
        <taxon>Heunggongvirae</taxon>
        <taxon>Uroviricota</taxon>
        <taxon>Caudoviricetes</taxon>
        <taxon>Chakrabartyvirus</taxon>
        <taxon>Chakrabartyvirus pf16</taxon>
    </lineage>
</organism>
<feature type="transmembrane region" description="Helical" evidence="1">
    <location>
        <begin position="36"/>
        <end position="59"/>
    </location>
</feature>
<evidence type="ECO:0000313" key="2">
    <source>
        <dbReference type="EMBL" id="AND75042.1"/>
    </source>
</evidence>
<accession>A0A1S5R3Q1</accession>
<keyword evidence="1" id="KW-0812">Transmembrane</keyword>